<organism evidence="1 2">
    <name type="scientific">Clostridium thailandense</name>
    <dbReference type="NCBI Taxonomy" id="2794346"/>
    <lineage>
        <taxon>Bacteria</taxon>
        <taxon>Bacillati</taxon>
        <taxon>Bacillota</taxon>
        <taxon>Clostridia</taxon>
        <taxon>Eubacteriales</taxon>
        <taxon>Clostridiaceae</taxon>
        <taxon>Clostridium</taxon>
    </lineage>
</organism>
<dbReference type="Proteomes" id="UP000694308">
    <property type="component" value="Unassembled WGS sequence"/>
</dbReference>
<dbReference type="AlphaFoldDB" id="A0A949TVY9"/>
<name>A0A949TVY9_9CLOT</name>
<dbReference type="RefSeq" id="WP_218321621.1">
    <property type="nucleotide sequence ID" value="NZ_JAEEGC010000089.1"/>
</dbReference>
<reference evidence="1" key="1">
    <citation type="submission" date="2020-12" db="EMBL/GenBank/DDBJ databases">
        <title>Clostridium thailandense sp. nov., a novel acetogenic bacterium isolated from peat land soil in Thailand.</title>
        <authorList>
            <person name="Chaikitkaew S."/>
            <person name="Birkeland N.K."/>
        </authorList>
    </citation>
    <scope>NUCLEOTIDE SEQUENCE</scope>
    <source>
        <strain evidence="1">PL3</strain>
    </source>
</reference>
<gene>
    <name evidence="1" type="ORF">I6U48_16810</name>
</gene>
<proteinExistence type="predicted"/>
<evidence type="ECO:0000313" key="1">
    <source>
        <dbReference type="EMBL" id="MBV7274556.1"/>
    </source>
</evidence>
<comment type="caution">
    <text evidence="1">The sequence shown here is derived from an EMBL/GenBank/DDBJ whole genome shotgun (WGS) entry which is preliminary data.</text>
</comment>
<protein>
    <submittedName>
        <fullName evidence="1">Uncharacterized protein</fullName>
    </submittedName>
</protein>
<evidence type="ECO:0000313" key="2">
    <source>
        <dbReference type="Proteomes" id="UP000694308"/>
    </source>
</evidence>
<accession>A0A949TVY9</accession>
<keyword evidence="2" id="KW-1185">Reference proteome</keyword>
<dbReference type="EMBL" id="JAEEGC010000089">
    <property type="protein sequence ID" value="MBV7274556.1"/>
    <property type="molecule type" value="Genomic_DNA"/>
</dbReference>
<sequence>MIYLKANITLKSNDNKYINKRNVTKYLERICAKFVGESIDEFEFCTNSPRCFNMNFRIFKNNLDCKISCNSYEKILQITQGILRLENIVFLNCRFEVNSLELKELNEVELVYNIANSGTY</sequence>